<feature type="repeat" description="PPR" evidence="2">
    <location>
        <begin position="57"/>
        <end position="87"/>
    </location>
</feature>
<protein>
    <submittedName>
        <fullName evidence="3">Pentatricopeptide repeat</fullName>
    </submittedName>
</protein>
<feature type="repeat" description="PPR" evidence="2">
    <location>
        <begin position="494"/>
        <end position="528"/>
    </location>
</feature>
<dbReference type="Pfam" id="PF20431">
    <property type="entry name" value="E_motif"/>
    <property type="match status" value="1"/>
</dbReference>
<dbReference type="PANTHER" id="PTHR47926">
    <property type="entry name" value="PENTATRICOPEPTIDE REPEAT-CONTAINING PROTEIN"/>
    <property type="match status" value="1"/>
</dbReference>
<dbReference type="Pfam" id="PF01535">
    <property type="entry name" value="PPR"/>
    <property type="match status" value="6"/>
</dbReference>
<dbReference type="Pfam" id="PF13041">
    <property type="entry name" value="PPR_2"/>
    <property type="match status" value="2"/>
</dbReference>
<dbReference type="InterPro" id="IPR046960">
    <property type="entry name" value="PPR_At4g14850-like_plant"/>
</dbReference>
<dbReference type="PROSITE" id="PS51375">
    <property type="entry name" value="PPR"/>
    <property type="match status" value="6"/>
</dbReference>
<name>A0AAN8VE02_9MAGN</name>
<keyword evidence="4" id="KW-1185">Reference proteome</keyword>
<dbReference type="Proteomes" id="UP001370490">
    <property type="component" value="Unassembled WGS sequence"/>
</dbReference>
<dbReference type="GO" id="GO:0003723">
    <property type="term" value="F:RNA binding"/>
    <property type="evidence" value="ECO:0007669"/>
    <property type="project" value="InterPro"/>
</dbReference>
<dbReference type="InterPro" id="IPR046848">
    <property type="entry name" value="E_motif"/>
</dbReference>
<evidence type="ECO:0000256" key="2">
    <source>
        <dbReference type="PROSITE-ProRule" id="PRU00708"/>
    </source>
</evidence>
<gene>
    <name evidence="3" type="ORF">RJ641_003557</name>
</gene>
<dbReference type="GO" id="GO:0009451">
    <property type="term" value="P:RNA modification"/>
    <property type="evidence" value="ECO:0007669"/>
    <property type="project" value="InterPro"/>
</dbReference>
<evidence type="ECO:0000313" key="3">
    <source>
        <dbReference type="EMBL" id="KAK6931764.1"/>
    </source>
</evidence>
<evidence type="ECO:0000313" key="4">
    <source>
        <dbReference type="Proteomes" id="UP001370490"/>
    </source>
</evidence>
<dbReference type="FunFam" id="1.25.40.10:FF:000343">
    <property type="entry name" value="Pentatricopeptide repeat-containing protein At3g58590"/>
    <property type="match status" value="1"/>
</dbReference>
<proteinExistence type="predicted"/>
<sequence>MKRLVNVVRNPSPFEHSYQHHRSASLANVVALVANSASPELGFQAHAQIIKLGLSNDTFSSNHLIRMYCKNGFFADGLKVFDKMSEKHRNIVSWTLIISGSVQNDGFDIGIKTFLSMMRTGLMPNEFTIGSVFKLCCVTGLQDFALCIHSFAFKSGFERNPFVGTSILHSYAMSGDVEAAELVFKCMDSVDVCCWNAMIGGYAHCGYGFEAIKILSWMCHRGLPMDKFTFVNAVKACSVMGNMELAKQLHGRIMRSNVMFCTSVVNALMDMYFSSGEMDFALKLFHVMQSKDIVSWNIVFGGLLRYEDSSIVAGLVTEFFLTGSKPNQITFSTLFRLCAERVDLKFGLQLHALIFHLGFSNEASVSCSVVSMFSRCGVPESARLVFDWVVYKDTDTWNEMISGYSYNHLNVEAVKFFKTLWESEVEANNFSFSYALEASYHMEDLRISGQIHSCIVKSGFICYETVYNSLIKAFVKLGLAADCFKSIDGLEKLDLTSWSAIISTFVRHGSNHEAIELLKILFKAGEKPDEFVIGSALHGCANMAAYNLSKSVHSFVIKMGFETNVFVASAVIDAYAKCGDIKGSRTAFDQTSIFGDVVLFNTMIMAYAQHGLVMEAISIFKQLKLADLQPSQATFVSLISACSHFGLVDEGRRIFDSINSEYGMEPSPNNYGCFVDLLSRHGFLDDAKCVIEVMPFPPWPAIFRSLLSGCRIHGNIELGEWAAKNLLQLVPDNDAAHCLLSKVYSEIGSWENAAKVRHKMLESGVQKDLGCSWIQL</sequence>
<accession>A0AAN8VE02</accession>
<feature type="repeat" description="PPR" evidence="2">
    <location>
        <begin position="90"/>
        <end position="124"/>
    </location>
</feature>
<evidence type="ECO:0000256" key="1">
    <source>
        <dbReference type="ARBA" id="ARBA00022737"/>
    </source>
</evidence>
<dbReference type="EMBL" id="JBAMMX010000011">
    <property type="protein sequence ID" value="KAK6931764.1"/>
    <property type="molecule type" value="Genomic_DNA"/>
</dbReference>
<dbReference type="InterPro" id="IPR002885">
    <property type="entry name" value="PPR_rpt"/>
</dbReference>
<dbReference type="FunFam" id="1.25.40.10:FF:000090">
    <property type="entry name" value="Pentatricopeptide repeat-containing protein, chloroplastic"/>
    <property type="match status" value="1"/>
</dbReference>
<comment type="caution">
    <text evidence="3">The sequence shown here is derived from an EMBL/GenBank/DDBJ whole genome shotgun (WGS) entry which is preliminary data.</text>
</comment>
<dbReference type="AlphaFoldDB" id="A0AAN8VE02"/>
<dbReference type="NCBIfam" id="TIGR00756">
    <property type="entry name" value="PPR"/>
    <property type="match status" value="3"/>
</dbReference>
<keyword evidence="1" id="KW-0677">Repeat</keyword>
<feature type="repeat" description="PPR" evidence="2">
    <location>
        <begin position="261"/>
        <end position="295"/>
    </location>
</feature>
<organism evidence="3 4">
    <name type="scientific">Dillenia turbinata</name>
    <dbReference type="NCBI Taxonomy" id="194707"/>
    <lineage>
        <taxon>Eukaryota</taxon>
        <taxon>Viridiplantae</taxon>
        <taxon>Streptophyta</taxon>
        <taxon>Embryophyta</taxon>
        <taxon>Tracheophyta</taxon>
        <taxon>Spermatophyta</taxon>
        <taxon>Magnoliopsida</taxon>
        <taxon>eudicotyledons</taxon>
        <taxon>Gunneridae</taxon>
        <taxon>Pentapetalae</taxon>
        <taxon>Dilleniales</taxon>
        <taxon>Dilleniaceae</taxon>
        <taxon>Dillenia</taxon>
    </lineage>
</organism>
<feature type="repeat" description="PPR" evidence="2">
    <location>
        <begin position="596"/>
        <end position="630"/>
    </location>
</feature>
<feature type="repeat" description="PPR" evidence="2">
    <location>
        <begin position="191"/>
        <end position="225"/>
    </location>
</feature>
<dbReference type="PANTHER" id="PTHR47926:SF435">
    <property type="entry name" value="PENTACOTRIPEPTIDE-REPEAT REGION OF PRORP DOMAIN-CONTAINING PROTEIN"/>
    <property type="match status" value="1"/>
</dbReference>
<dbReference type="InterPro" id="IPR011990">
    <property type="entry name" value="TPR-like_helical_dom_sf"/>
</dbReference>
<dbReference type="Gene3D" id="1.25.40.10">
    <property type="entry name" value="Tetratricopeptide repeat domain"/>
    <property type="match status" value="7"/>
</dbReference>
<reference evidence="3 4" key="1">
    <citation type="submission" date="2023-12" db="EMBL/GenBank/DDBJ databases">
        <title>A high-quality genome assembly for Dillenia turbinata (Dilleniales).</title>
        <authorList>
            <person name="Chanderbali A."/>
        </authorList>
    </citation>
    <scope>NUCLEOTIDE SEQUENCE [LARGE SCALE GENOMIC DNA]</scope>
    <source>
        <strain evidence="3">LSX21</strain>
        <tissue evidence="3">Leaf</tissue>
    </source>
</reference>